<evidence type="ECO:0000256" key="6">
    <source>
        <dbReference type="ARBA" id="ARBA00022801"/>
    </source>
</evidence>
<dbReference type="STRING" id="90241.B0682_02400"/>
<keyword evidence="3 8" id="KW-0540">Nuclease</keyword>
<dbReference type="RefSeq" id="WP_078306515.1">
    <property type="nucleotide sequence ID" value="NZ_MUYT01000004.1"/>
</dbReference>
<dbReference type="PANTHER" id="PTHR46986">
    <property type="entry name" value="ENDORIBONUCLEASE YBEY, CHLOROPLASTIC"/>
    <property type="match status" value="1"/>
</dbReference>
<evidence type="ECO:0000256" key="1">
    <source>
        <dbReference type="ARBA" id="ARBA00010875"/>
    </source>
</evidence>
<evidence type="ECO:0000256" key="2">
    <source>
        <dbReference type="ARBA" id="ARBA00022517"/>
    </source>
</evidence>
<comment type="caution">
    <text evidence="9">The sequence shown here is derived from an EMBL/GenBank/DDBJ whole genome shotgun (WGS) entry which is preliminary data.</text>
</comment>
<keyword evidence="8" id="KW-0698">rRNA processing</keyword>
<sequence>MVNLSVHSSDLVSQEVLTRHYAIERITHVVQTAWGHVLSSVLPCVPSDAPLTPLPTDTKHLSALKLPYYPTIRWDKFVRDDEKLGHQKHGDKQIAIDLYITDFNEARELNQKSRGKDYPTNILSYPSDLPQAVQELMEELPLGELVVCHDVIDRQAQEQGKTVDDHLTHLLVHGLLHLLGFDHELGQYEQEQMESLEIEILARLNVTNPYESD</sequence>
<keyword evidence="10" id="KW-1185">Reference proteome</keyword>
<keyword evidence="7 8" id="KW-0862">Zinc</keyword>
<name>A0A1T0CGR9_9GAMM</name>
<evidence type="ECO:0000256" key="4">
    <source>
        <dbReference type="ARBA" id="ARBA00022723"/>
    </source>
</evidence>
<comment type="function">
    <text evidence="8">Single strand-specific metallo-endoribonuclease involved in late-stage 70S ribosome quality control and in maturation of the 3' terminus of the 16S rRNA.</text>
</comment>
<accession>A0A1T0CGR9</accession>
<dbReference type="GO" id="GO:0005737">
    <property type="term" value="C:cytoplasm"/>
    <property type="evidence" value="ECO:0007669"/>
    <property type="project" value="UniProtKB-SubCell"/>
</dbReference>
<dbReference type="SUPFAM" id="SSF55486">
    <property type="entry name" value="Metalloproteases ('zincins'), catalytic domain"/>
    <property type="match status" value="1"/>
</dbReference>
<keyword evidence="4 8" id="KW-0479">Metal-binding</keyword>
<feature type="binding site" evidence="8">
    <location>
        <position position="183"/>
    </location>
    <ligand>
        <name>Zn(2+)</name>
        <dbReference type="ChEBI" id="CHEBI:29105"/>
        <note>catalytic</note>
    </ligand>
</feature>
<dbReference type="Gene3D" id="3.40.390.30">
    <property type="entry name" value="Metalloproteases ('zincins'), catalytic domain"/>
    <property type="match status" value="1"/>
</dbReference>
<evidence type="ECO:0000256" key="5">
    <source>
        <dbReference type="ARBA" id="ARBA00022759"/>
    </source>
</evidence>
<dbReference type="AlphaFoldDB" id="A0A1T0CGR9"/>
<keyword evidence="5 8" id="KW-0255">Endonuclease</keyword>
<dbReference type="GO" id="GO:0008270">
    <property type="term" value="F:zinc ion binding"/>
    <property type="evidence" value="ECO:0007669"/>
    <property type="project" value="UniProtKB-UniRule"/>
</dbReference>
<dbReference type="InterPro" id="IPR020549">
    <property type="entry name" value="YbeY_CS"/>
</dbReference>
<dbReference type="InterPro" id="IPR023091">
    <property type="entry name" value="MetalPrtase_cat_dom_sf_prd"/>
</dbReference>
<protein>
    <recommendedName>
        <fullName evidence="8">Endoribonuclease YbeY</fullName>
        <ecNumber evidence="8">3.1.-.-</ecNumber>
    </recommendedName>
</protein>
<keyword evidence="2 8" id="KW-0690">Ribosome biogenesis</keyword>
<proteinExistence type="inferred from homology"/>
<comment type="subcellular location">
    <subcellularLocation>
        <location evidence="8">Cytoplasm</location>
    </subcellularLocation>
</comment>
<comment type="similarity">
    <text evidence="1 8">Belongs to the endoribonuclease YbeY family.</text>
</comment>
<dbReference type="OrthoDB" id="9807740at2"/>
<gene>
    <name evidence="8" type="primary">ybeY</name>
    <name evidence="9" type="ORF">B0682_02400</name>
</gene>
<dbReference type="NCBIfam" id="TIGR00043">
    <property type="entry name" value="rRNA maturation RNase YbeY"/>
    <property type="match status" value="1"/>
</dbReference>
<dbReference type="GO" id="GO:0004521">
    <property type="term" value="F:RNA endonuclease activity"/>
    <property type="evidence" value="ECO:0007669"/>
    <property type="project" value="UniProtKB-UniRule"/>
</dbReference>
<dbReference type="PANTHER" id="PTHR46986:SF1">
    <property type="entry name" value="ENDORIBONUCLEASE YBEY, CHLOROPLASTIC"/>
    <property type="match status" value="1"/>
</dbReference>
<evidence type="ECO:0000256" key="3">
    <source>
        <dbReference type="ARBA" id="ARBA00022722"/>
    </source>
</evidence>
<reference evidence="9 10" key="1">
    <citation type="submission" date="2017-02" db="EMBL/GenBank/DDBJ databases">
        <title>Draft genome sequence of Moraxella lincolnii CCUG 9405T type strain.</title>
        <authorList>
            <person name="Salva-Serra F."/>
            <person name="Engstrom-Jakobsson H."/>
            <person name="Thorell K."/>
            <person name="Jaen-Luchoro D."/>
            <person name="Gonzales-Siles L."/>
            <person name="Karlsson R."/>
            <person name="Yazdan S."/>
            <person name="Boulund F."/>
            <person name="Johnning A."/>
            <person name="Engstrand L."/>
            <person name="Kristiansson E."/>
            <person name="Moore E."/>
        </authorList>
    </citation>
    <scope>NUCLEOTIDE SEQUENCE [LARGE SCALE GENOMIC DNA]</scope>
    <source>
        <strain evidence="9 10">CCUG 9405</strain>
    </source>
</reference>
<keyword evidence="8" id="KW-0963">Cytoplasm</keyword>
<comment type="cofactor">
    <cofactor evidence="8">
        <name>Zn(2+)</name>
        <dbReference type="ChEBI" id="CHEBI:29105"/>
    </cofactor>
    <text evidence="8">Binds 1 zinc ion.</text>
</comment>
<dbReference type="EMBL" id="MUYT01000004">
    <property type="protein sequence ID" value="OOS21556.1"/>
    <property type="molecule type" value="Genomic_DNA"/>
</dbReference>
<dbReference type="HAMAP" id="MF_00009">
    <property type="entry name" value="Endoribonucl_YbeY"/>
    <property type="match status" value="1"/>
</dbReference>
<feature type="binding site" evidence="8">
    <location>
        <position position="173"/>
    </location>
    <ligand>
        <name>Zn(2+)</name>
        <dbReference type="ChEBI" id="CHEBI:29105"/>
        <note>catalytic</note>
    </ligand>
</feature>
<dbReference type="PROSITE" id="PS01306">
    <property type="entry name" value="UPF0054"/>
    <property type="match status" value="1"/>
</dbReference>
<evidence type="ECO:0000313" key="10">
    <source>
        <dbReference type="Proteomes" id="UP000191094"/>
    </source>
</evidence>
<dbReference type="Proteomes" id="UP000191094">
    <property type="component" value="Unassembled WGS sequence"/>
</dbReference>
<keyword evidence="6 8" id="KW-0378">Hydrolase</keyword>
<evidence type="ECO:0000313" key="9">
    <source>
        <dbReference type="EMBL" id="OOS21556.1"/>
    </source>
</evidence>
<dbReference type="EC" id="3.1.-.-" evidence="8"/>
<dbReference type="GO" id="GO:0004222">
    <property type="term" value="F:metalloendopeptidase activity"/>
    <property type="evidence" value="ECO:0007669"/>
    <property type="project" value="InterPro"/>
</dbReference>
<feature type="binding site" evidence="8">
    <location>
        <position position="177"/>
    </location>
    <ligand>
        <name>Zn(2+)</name>
        <dbReference type="ChEBI" id="CHEBI:29105"/>
        <note>catalytic</note>
    </ligand>
</feature>
<dbReference type="GO" id="GO:0006364">
    <property type="term" value="P:rRNA processing"/>
    <property type="evidence" value="ECO:0007669"/>
    <property type="project" value="UniProtKB-UniRule"/>
</dbReference>
<organism evidence="9 10">
    <name type="scientific">Lwoffella lincolnii</name>
    <dbReference type="NCBI Taxonomy" id="90241"/>
    <lineage>
        <taxon>Bacteria</taxon>
        <taxon>Pseudomonadati</taxon>
        <taxon>Pseudomonadota</taxon>
        <taxon>Gammaproteobacteria</taxon>
        <taxon>Moraxellales</taxon>
        <taxon>Moraxellaceae</taxon>
        <taxon>Lwoffella</taxon>
    </lineage>
</organism>
<evidence type="ECO:0000256" key="8">
    <source>
        <dbReference type="HAMAP-Rule" id="MF_00009"/>
    </source>
</evidence>
<evidence type="ECO:0000256" key="7">
    <source>
        <dbReference type="ARBA" id="ARBA00022833"/>
    </source>
</evidence>
<dbReference type="Pfam" id="PF02130">
    <property type="entry name" value="YbeY"/>
    <property type="match status" value="1"/>
</dbReference>
<dbReference type="InterPro" id="IPR002036">
    <property type="entry name" value="YbeY"/>
</dbReference>